<evidence type="ECO:0000313" key="2">
    <source>
        <dbReference type="Proteomes" id="UP000567293"/>
    </source>
</evidence>
<dbReference type="EMBL" id="JACDQQ010001681">
    <property type="protein sequence ID" value="MBA0086795.1"/>
    <property type="molecule type" value="Genomic_DNA"/>
</dbReference>
<name>A0A7V8NSS5_9BACT</name>
<sequence>MLAAILFTISIAALSQFALYYLRAVLTELAALPVSDRVLAAAGIEDGRLLPQHFLALAELHDLTPDLEAHRRGLGLVRLYYRFVRALGVLFGKHMPVLAAWSERERVICARYAAVEIGRRLQANLELAASLRSS</sequence>
<organism evidence="1 2">
    <name type="scientific">Candidatus Acidiferrum panamense</name>
    <dbReference type="NCBI Taxonomy" id="2741543"/>
    <lineage>
        <taxon>Bacteria</taxon>
        <taxon>Pseudomonadati</taxon>
        <taxon>Acidobacteriota</taxon>
        <taxon>Terriglobia</taxon>
        <taxon>Candidatus Acidiferrales</taxon>
        <taxon>Candidatus Acidiferrum</taxon>
    </lineage>
</organism>
<dbReference type="AlphaFoldDB" id="A0A7V8NSS5"/>
<comment type="caution">
    <text evidence="1">The sequence shown here is derived from an EMBL/GenBank/DDBJ whole genome shotgun (WGS) entry which is preliminary data.</text>
</comment>
<proteinExistence type="predicted"/>
<gene>
    <name evidence="1" type="ORF">HRJ53_17580</name>
</gene>
<evidence type="ECO:0000313" key="1">
    <source>
        <dbReference type="EMBL" id="MBA0086795.1"/>
    </source>
</evidence>
<reference evidence="1" key="1">
    <citation type="submission" date="2020-06" db="EMBL/GenBank/DDBJ databases">
        <title>Legume-microbial interactions unlock mineral nutrients during tropical forest succession.</title>
        <authorList>
            <person name="Epihov D.Z."/>
        </authorList>
    </citation>
    <scope>NUCLEOTIDE SEQUENCE [LARGE SCALE GENOMIC DNA]</scope>
    <source>
        <strain evidence="1">Pan2503</strain>
    </source>
</reference>
<keyword evidence="2" id="KW-1185">Reference proteome</keyword>
<protein>
    <submittedName>
        <fullName evidence="1">Uncharacterized protein</fullName>
    </submittedName>
</protein>
<dbReference type="Proteomes" id="UP000567293">
    <property type="component" value="Unassembled WGS sequence"/>
</dbReference>
<accession>A0A7V8NSS5</accession>